<dbReference type="InterPro" id="IPR008967">
    <property type="entry name" value="p53-like_TF_DNA-bd_sf"/>
</dbReference>
<dbReference type="Pfam" id="PF00907">
    <property type="entry name" value="T-box"/>
    <property type="match status" value="1"/>
</dbReference>
<dbReference type="InterPro" id="IPR036960">
    <property type="entry name" value="T-box_sf"/>
</dbReference>
<reference evidence="9 10" key="1">
    <citation type="submission" date="2021-06" db="EMBL/GenBank/DDBJ databases">
        <authorList>
            <person name="Palmer J.M."/>
        </authorList>
    </citation>
    <scope>NUCLEOTIDE SEQUENCE [LARGE SCALE GENOMIC DNA]</scope>
    <source>
        <strain evidence="10">if_2019</strain>
        <tissue evidence="9">Muscle</tissue>
    </source>
</reference>
<keyword evidence="5 6" id="KW-0539">Nucleus</keyword>
<evidence type="ECO:0000256" key="4">
    <source>
        <dbReference type="ARBA" id="ARBA00023163"/>
    </source>
</evidence>
<keyword evidence="4" id="KW-0804">Transcription</keyword>
<evidence type="ECO:0000256" key="1">
    <source>
        <dbReference type="ARBA" id="ARBA00004123"/>
    </source>
</evidence>
<dbReference type="Gene3D" id="2.60.40.820">
    <property type="entry name" value="Transcription factor, T-box"/>
    <property type="match status" value="1"/>
</dbReference>
<protein>
    <submittedName>
        <fullName evidence="9">T-box transcription factor tbx22</fullName>
    </submittedName>
</protein>
<gene>
    <name evidence="9" type="primary">TBX22</name>
    <name evidence="9" type="ORF">ILYODFUR_012259</name>
</gene>
<name>A0ABV0U631_9TELE</name>
<keyword evidence="10" id="KW-1185">Reference proteome</keyword>
<feature type="compositionally biased region" description="Basic and acidic residues" evidence="7">
    <location>
        <begin position="89"/>
        <end position="98"/>
    </location>
</feature>
<keyword evidence="2" id="KW-0805">Transcription regulation</keyword>
<feature type="non-terminal residue" evidence="9">
    <location>
        <position position="216"/>
    </location>
</feature>
<evidence type="ECO:0000256" key="2">
    <source>
        <dbReference type="ARBA" id="ARBA00023015"/>
    </source>
</evidence>
<dbReference type="SMART" id="SM00425">
    <property type="entry name" value="TBOX"/>
    <property type="match status" value="1"/>
</dbReference>
<evidence type="ECO:0000256" key="7">
    <source>
        <dbReference type="SAM" id="MobiDB-lite"/>
    </source>
</evidence>
<keyword evidence="3 6" id="KW-0238">DNA-binding</keyword>
<dbReference type="PRINTS" id="PR00937">
    <property type="entry name" value="TBOX"/>
</dbReference>
<feature type="region of interest" description="Disordered" evidence="7">
    <location>
        <begin position="1"/>
        <end position="98"/>
    </location>
</feature>
<dbReference type="PROSITE" id="PS01264">
    <property type="entry name" value="TBOX_2"/>
    <property type="match status" value="1"/>
</dbReference>
<dbReference type="PROSITE" id="PS01283">
    <property type="entry name" value="TBOX_1"/>
    <property type="match status" value="1"/>
</dbReference>
<comment type="caution">
    <text evidence="6">Lacks conserved residue(s) required for the propagation of feature annotation.</text>
</comment>
<evidence type="ECO:0000259" key="8">
    <source>
        <dbReference type="PROSITE" id="PS50252"/>
    </source>
</evidence>
<dbReference type="Proteomes" id="UP001482620">
    <property type="component" value="Unassembled WGS sequence"/>
</dbReference>
<feature type="domain" description="T-box" evidence="8">
    <location>
        <begin position="101"/>
        <end position="216"/>
    </location>
</feature>
<dbReference type="PROSITE" id="PS50252">
    <property type="entry name" value="TBOX_3"/>
    <property type="match status" value="1"/>
</dbReference>
<organism evidence="9 10">
    <name type="scientific">Ilyodon furcidens</name>
    <name type="common">goldbreast splitfin</name>
    <dbReference type="NCBI Taxonomy" id="33524"/>
    <lineage>
        <taxon>Eukaryota</taxon>
        <taxon>Metazoa</taxon>
        <taxon>Chordata</taxon>
        <taxon>Craniata</taxon>
        <taxon>Vertebrata</taxon>
        <taxon>Euteleostomi</taxon>
        <taxon>Actinopterygii</taxon>
        <taxon>Neopterygii</taxon>
        <taxon>Teleostei</taxon>
        <taxon>Neoteleostei</taxon>
        <taxon>Acanthomorphata</taxon>
        <taxon>Ovalentaria</taxon>
        <taxon>Atherinomorphae</taxon>
        <taxon>Cyprinodontiformes</taxon>
        <taxon>Goodeidae</taxon>
        <taxon>Ilyodon</taxon>
    </lineage>
</organism>
<evidence type="ECO:0000256" key="6">
    <source>
        <dbReference type="PROSITE-ProRule" id="PRU00201"/>
    </source>
</evidence>
<dbReference type="PANTHER" id="PTHR11267:SF116">
    <property type="entry name" value="T-BOX TRANSCRIPTION FACTOR TBX22"/>
    <property type="match status" value="1"/>
</dbReference>
<dbReference type="InterPro" id="IPR001699">
    <property type="entry name" value="TF_T-box"/>
</dbReference>
<dbReference type="EMBL" id="JAHRIQ010058882">
    <property type="protein sequence ID" value="MEQ2240191.1"/>
    <property type="molecule type" value="Genomic_DNA"/>
</dbReference>
<evidence type="ECO:0000256" key="5">
    <source>
        <dbReference type="ARBA" id="ARBA00023242"/>
    </source>
</evidence>
<evidence type="ECO:0000313" key="10">
    <source>
        <dbReference type="Proteomes" id="UP001482620"/>
    </source>
</evidence>
<proteinExistence type="predicted"/>
<comment type="caution">
    <text evidence="9">The sequence shown here is derived from an EMBL/GenBank/DDBJ whole genome shotgun (WGS) entry which is preliminary data.</text>
</comment>
<sequence>MQGLSSRAHAFSVEALVGKPSKRMKVSERQESNSAADTGGGENIFSGLSEHTASQMTEAVSSPWRPGETPGDPPGHSGAVESDPCGEESDSRPDREVRAELQGSELWKRFHEIGTEMIITKAGRRMFPSVRVKVRNLDPCQQYYVAMDVMPVDSKRYRYVYHSSQWMVAGNTDHSCISPRLYVHPDSPCTGETWMRQVISFDRVKLTNNEMDDKGH</sequence>
<evidence type="ECO:0000256" key="3">
    <source>
        <dbReference type="ARBA" id="ARBA00023125"/>
    </source>
</evidence>
<dbReference type="SUPFAM" id="SSF49417">
    <property type="entry name" value="p53-like transcription factors"/>
    <property type="match status" value="1"/>
</dbReference>
<feature type="compositionally biased region" description="Polar residues" evidence="7">
    <location>
        <begin position="49"/>
        <end position="60"/>
    </location>
</feature>
<dbReference type="InterPro" id="IPR018186">
    <property type="entry name" value="TF_T-box_CS"/>
</dbReference>
<comment type="subcellular location">
    <subcellularLocation>
        <location evidence="1 6">Nucleus</location>
    </subcellularLocation>
</comment>
<accession>A0ABV0U631</accession>
<dbReference type="PANTHER" id="PTHR11267">
    <property type="entry name" value="T-BOX PROTEIN-RELATED"/>
    <property type="match status" value="1"/>
</dbReference>
<evidence type="ECO:0000313" key="9">
    <source>
        <dbReference type="EMBL" id="MEQ2240191.1"/>
    </source>
</evidence>
<dbReference type="InterPro" id="IPR046360">
    <property type="entry name" value="T-box_DNA-bd"/>
</dbReference>